<comment type="pathway">
    <text evidence="2">Carbohydrate metabolism; galactose metabolism.</text>
</comment>
<dbReference type="OrthoDB" id="1110036at2759"/>
<dbReference type="Gramene" id="KFK24142">
    <property type="protein sequence ID" value="KFK24142"/>
    <property type="gene ID" value="AALP_AAs41255U000100"/>
</dbReference>
<dbReference type="eggNOG" id="KOG1371">
    <property type="taxonomic scope" value="Eukaryota"/>
</dbReference>
<dbReference type="Gene3D" id="3.90.25.10">
    <property type="entry name" value="UDP-galactose 4-epimerase, domain 1"/>
    <property type="match status" value="1"/>
</dbReference>
<reference evidence="8" key="1">
    <citation type="journal article" date="2015" name="Nat. Plants">
        <title>Genome expansion of Arabis alpina linked with retrotransposition and reduced symmetric DNA methylation.</title>
        <authorList>
            <person name="Willing E.M."/>
            <person name="Rawat V."/>
            <person name="Mandakova T."/>
            <person name="Maumus F."/>
            <person name="James G.V."/>
            <person name="Nordstroem K.J."/>
            <person name="Becker C."/>
            <person name="Warthmann N."/>
            <person name="Chica C."/>
            <person name="Szarzynska B."/>
            <person name="Zytnicki M."/>
            <person name="Albani M.C."/>
            <person name="Kiefer C."/>
            <person name="Bergonzi S."/>
            <person name="Castaings L."/>
            <person name="Mateos J.L."/>
            <person name="Berns M.C."/>
            <person name="Bujdoso N."/>
            <person name="Piofczyk T."/>
            <person name="de Lorenzo L."/>
            <person name="Barrero-Sicilia C."/>
            <person name="Mateos I."/>
            <person name="Piednoel M."/>
            <person name="Hagmann J."/>
            <person name="Chen-Min-Tao R."/>
            <person name="Iglesias-Fernandez R."/>
            <person name="Schuster S.C."/>
            <person name="Alonso-Blanco C."/>
            <person name="Roudier F."/>
            <person name="Carbonero P."/>
            <person name="Paz-Ares J."/>
            <person name="Davis S.J."/>
            <person name="Pecinka A."/>
            <person name="Quesneville H."/>
            <person name="Colot V."/>
            <person name="Lysak M.A."/>
            <person name="Weigel D."/>
            <person name="Coupland G."/>
            <person name="Schneeberger K."/>
        </authorList>
    </citation>
    <scope>NUCLEOTIDE SEQUENCE [LARGE SCALE GENOMIC DNA]</scope>
    <source>
        <strain evidence="8">cv. Pajares</strain>
    </source>
</reference>
<proteinExistence type="predicted"/>
<dbReference type="GO" id="GO:0006012">
    <property type="term" value="P:galactose metabolic process"/>
    <property type="evidence" value="ECO:0007669"/>
    <property type="project" value="UniProtKB-KW"/>
</dbReference>
<dbReference type="Proteomes" id="UP000029120">
    <property type="component" value="Unassembled WGS sequence"/>
</dbReference>
<accession>A0A087G2P0</accession>
<feature type="domain" description="NAD(P)-binding" evidence="6">
    <location>
        <begin position="47"/>
        <end position="101"/>
    </location>
</feature>
<dbReference type="SUPFAM" id="SSF51735">
    <property type="entry name" value="NAD(P)-binding Rossmann-fold domains"/>
    <property type="match status" value="1"/>
</dbReference>
<dbReference type="PANTHER" id="PTHR43725">
    <property type="entry name" value="UDP-GLUCOSE 4-EPIMERASE"/>
    <property type="match status" value="1"/>
</dbReference>
<name>A0A087G2P0_ARAAL</name>
<sequence length="125" mass="14163">MFETGQRLHPCDGFGRWPYHLLKKLFTDPKIGCTAYNLGTGQGTSVLEMVAAFEKTSGKKIPIKLCPRRSLDATEVYASTEKAEKELGWKAKCGVDEMCRDQWDWANNNPWGLQEEALNFTLSLF</sequence>
<evidence type="ECO:0000256" key="5">
    <source>
        <dbReference type="ARBA" id="ARBA00023277"/>
    </source>
</evidence>
<gene>
    <name evidence="7" type="ORF">AALP_AAs41255U000100</name>
</gene>
<comment type="catalytic activity">
    <reaction evidence="1">
        <text>UDP-alpha-D-glucose = UDP-alpha-D-galactose</text>
        <dbReference type="Rhea" id="RHEA:22168"/>
        <dbReference type="ChEBI" id="CHEBI:58885"/>
        <dbReference type="ChEBI" id="CHEBI:66914"/>
        <dbReference type="EC" id="5.1.3.2"/>
    </reaction>
</comment>
<dbReference type="GO" id="GO:0005829">
    <property type="term" value="C:cytosol"/>
    <property type="evidence" value="ECO:0007669"/>
    <property type="project" value="TreeGrafter"/>
</dbReference>
<evidence type="ECO:0000256" key="4">
    <source>
        <dbReference type="ARBA" id="ARBA00023144"/>
    </source>
</evidence>
<dbReference type="OMA" id="WDWANNN"/>
<dbReference type="InterPro" id="IPR036291">
    <property type="entry name" value="NAD(P)-bd_dom_sf"/>
</dbReference>
<keyword evidence="8" id="KW-1185">Reference proteome</keyword>
<evidence type="ECO:0000256" key="3">
    <source>
        <dbReference type="ARBA" id="ARBA00013189"/>
    </source>
</evidence>
<evidence type="ECO:0000259" key="6">
    <source>
        <dbReference type="Pfam" id="PF16363"/>
    </source>
</evidence>
<evidence type="ECO:0000313" key="8">
    <source>
        <dbReference type="Proteomes" id="UP000029120"/>
    </source>
</evidence>
<dbReference type="AlphaFoldDB" id="A0A087G2P0"/>
<dbReference type="Pfam" id="PF16363">
    <property type="entry name" value="GDP_Man_Dehyd"/>
    <property type="match status" value="1"/>
</dbReference>
<evidence type="ECO:0000256" key="1">
    <source>
        <dbReference type="ARBA" id="ARBA00000083"/>
    </source>
</evidence>
<dbReference type="InterPro" id="IPR016040">
    <property type="entry name" value="NAD(P)-bd_dom"/>
</dbReference>
<keyword evidence="4" id="KW-0299">Galactose metabolism</keyword>
<dbReference type="EC" id="5.1.3.2" evidence="3"/>
<dbReference type="EMBL" id="KL971726">
    <property type="protein sequence ID" value="KFK24142.1"/>
    <property type="molecule type" value="Genomic_DNA"/>
</dbReference>
<protein>
    <recommendedName>
        <fullName evidence="3">UDP-glucose 4-epimerase</fullName>
        <ecNumber evidence="3">5.1.3.2</ecNumber>
    </recommendedName>
</protein>
<organism evidence="7 8">
    <name type="scientific">Arabis alpina</name>
    <name type="common">Alpine rock-cress</name>
    <dbReference type="NCBI Taxonomy" id="50452"/>
    <lineage>
        <taxon>Eukaryota</taxon>
        <taxon>Viridiplantae</taxon>
        <taxon>Streptophyta</taxon>
        <taxon>Embryophyta</taxon>
        <taxon>Tracheophyta</taxon>
        <taxon>Spermatophyta</taxon>
        <taxon>Magnoliopsida</taxon>
        <taxon>eudicotyledons</taxon>
        <taxon>Gunneridae</taxon>
        <taxon>Pentapetalae</taxon>
        <taxon>rosids</taxon>
        <taxon>malvids</taxon>
        <taxon>Brassicales</taxon>
        <taxon>Brassicaceae</taxon>
        <taxon>Arabideae</taxon>
        <taxon>Arabis</taxon>
    </lineage>
</organism>
<dbReference type="GO" id="GO:0003978">
    <property type="term" value="F:UDP-glucose 4-epimerase activity"/>
    <property type="evidence" value="ECO:0007669"/>
    <property type="project" value="UniProtKB-EC"/>
</dbReference>
<evidence type="ECO:0000313" key="7">
    <source>
        <dbReference type="EMBL" id="KFK24142.1"/>
    </source>
</evidence>
<dbReference type="PANTHER" id="PTHR43725:SF15">
    <property type="entry name" value="BIFUNCTIONAL UDP-GLUCOSE 4-EPIMERASE AND UDP-XYLOSE 4-EPIMERASE 1"/>
    <property type="match status" value="1"/>
</dbReference>
<keyword evidence="5" id="KW-0119">Carbohydrate metabolism</keyword>
<evidence type="ECO:0000256" key="2">
    <source>
        <dbReference type="ARBA" id="ARBA00004947"/>
    </source>
</evidence>